<dbReference type="HOGENOM" id="CLU_051523_0_0_1"/>
<dbReference type="Gene3D" id="1.25.40.20">
    <property type="entry name" value="Ankyrin repeat-containing domain"/>
    <property type="match status" value="1"/>
</dbReference>
<protein>
    <submittedName>
        <fullName evidence="2">Uncharacterized protein</fullName>
    </submittedName>
</protein>
<dbReference type="InterPro" id="IPR002110">
    <property type="entry name" value="Ankyrin_rpt"/>
</dbReference>
<accession>A0A0D2FY08</accession>
<dbReference type="Pfam" id="PF00023">
    <property type="entry name" value="Ank"/>
    <property type="match status" value="1"/>
</dbReference>
<dbReference type="EMBL" id="KN846961">
    <property type="protein sequence ID" value="KIW64794.1"/>
    <property type="molecule type" value="Genomic_DNA"/>
</dbReference>
<dbReference type="Proteomes" id="UP000054266">
    <property type="component" value="Unassembled WGS sequence"/>
</dbReference>
<dbReference type="AlphaFoldDB" id="A0A0D2FY08"/>
<reference evidence="2 3" key="1">
    <citation type="submission" date="2015-01" db="EMBL/GenBank/DDBJ databases">
        <title>The Genome Sequence of Capronia semiimmersa CBS27337.</title>
        <authorList>
            <consortium name="The Broad Institute Genomics Platform"/>
            <person name="Cuomo C."/>
            <person name="de Hoog S."/>
            <person name="Gorbushina A."/>
            <person name="Stielow B."/>
            <person name="Teixiera M."/>
            <person name="Abouelleil A."/>
            <person name="Chapman S.B."/>
            <person name="Priest M."/>
            <person name="Young S.K."/>
            <person name="Wortman J."/>
            <person name="Nusbaum C."/>
            <person name="Birren B."/>
        </authorList>
    </citation>
    <scope>NUCLEOTIDE SEQUENCE [LARGE SCALE GENOMIC DNA]</scope>
    <source>
        <strain evidence="2 3">CBS 27337</strain>
    </source>
</reference>
<dbReference type="PROSITE" id="PS50088">
    <property type="entry name" value="ANK_REPEAT"/>
    <property type="match status" value="1"/>
</dbReference>
<organism evidence="2 3">
    <name type="scientific">Phialophora macrospora</name>
    <dbReference type="NCBI Taxonomy" id="1851006"/>
    <lineage>
        <taxon>Eukaryota</taxon>
        <taxon>Fungi</taxon>
        <taxon>Dikarya</taxon>
        <taxon>Ascomycota</taxon>
        <taxon>Pezizomycotina</taxon>
        <taxon>Eurotiomycetes</taxon>
        <taxon>Chaetothyriomycetidae</taxon>
        <taxon>Chaetothyriales</taxon>
        <taxon>Herpotrichiellaceae</taxon>
        <taxon>Phialophora</taxon>
    </lineage>
</organism>
<dbReference type="InterPro" id="IPR036770">
    <property type="entry name" value="Ankyrin_rpt-contain_sf"/>
</dbReference>
<gene>
    <name evidence="2" type="ORF">PV04_09703</name>
</gene>
<dbReference type="SUPFAM" id="SSF48403">
    <property type="entry name" value="Ankyrin repeat"/>
    <property type="match status" value="1"/>
</dbReference>
<evidence type="ECO:0000313" key="3">
    <source>
        <dbReference type="Proteomes" id="UP000054266"/>
    </source>
</evidence>
<sequence>MIDPGTVISVLEFVGIVVKRLVEAGQTIHDAPQSLAQVIKEAERLRALLDRLLIFQRALPPEQQDILDRQVSSAECLGLLSNLDDLTSGRTPGDKDGEGREEKMKFAQRWWWLRKKDVVEDLVKKLETEIENVSKRLVNEYLFQHHQQLSQSSEQVSKILELVMSMALKLNSDDPKATRFDDNGIYSPYKAEAIAWYGQFRCKPGQDCTMPYFRDRRLLADLAWVGDWNKVMKLLKRAREDYRQNWINCTPLYHASEKGKITSGFRPLHQAAWHGDKSAVEELLKEGAWRLVRTVRDTKDSTEYSTPLDIAREHGWKDLYHSLSPVIRRPVNHNALQALQIHLHNLIKDTFDSHPDAHLDCFILPELEILTEFERSRIWFPLNPELLDTRDGLAVHIILERNELVVVMRWGRTARKNYRISKSGVQEIQQAVVLH</sequence>
<feature type="repeat" description="ANK" evidence="1">
    <location>
        <begin position="263"/>
        <end position="288"/>
    </location>
</feature>
<dbReference type="PROSITE" id="PS50297">
    <property type="entry name" value="ANK_REP_REGION"/>
    <property type="match status" value="1"/>
</dbReference>
<evidence type="ECO:0000313" key="2">
    <source>
        <dbReference type="EMBL" id="KIW64794.1"/>
    </source>
</evidence>
<evidence type="ECO:0000256" key="1">
    <source>
        <dbReference type="PROSITE-ProRule" id="PRU00023"/>
    </source>
</evidence>
<keyword evidence="1" id="KW-0040">ANK repeat</keyword>
<keyword evidence="3" id="KW-1185">Reference proteome</keyword>
<name>A0A0D2FY08_9EURO</name>
<proteinExistence type="predicted"/>